<dbReference type="CDD" id="cd19509">
    <property type="entry name" value="RecA-like_VPS4-like"/>
    <property type="match status" value="1"/>
</dbReference>
<dbReference type="Gene3D" id="3.40.50.300">
    <property type="entry name" value="P-loop containing nucleotide triphosphate hydrolases"/>
    <property type="match status" value="1"/>
</dbReference>
<dbReference type="SUPFAM" id="SSF52540">
    <property type="entry name" value="P-loop containing nucleoside triphosphate hydrolases"/>
    <property type="match status" value="1"/>
</dbReference>
<dbReference type="EMBL" id="HBGA01062839">
    <property type="protein sequence ID" value="CAD9012185.1"/>
    <property type="molecule type" value="Transcribed_RNA"/>
</dbReference>
<proteinExistence type="inferred from homology"/>
<dbReference type="PANTHER" id="PTHR23074">
    <property type="entry name" value="AAA DOMAIN-CONTAINING"/>
    <property type="match status" value="1"/>
</dbReference>
<dbReference type="InterPro" id="IPR003959">
    <property type="entry name" value="ATPase_AAA_core"/>
</dbReference>
<dbReference type="PROSITE" id="PS00674">
    <property type="entry name" value="AAA"/>
    <property type="match status" value="1"/>
</dbReference>
<feature type="domain" description="AAA+ ATPase" evidence="5">
    <location>
        <begin position="277"/>
        <end position="415"/>
    </location>
</feature>
<dbReference type="GO" id="GO:0016887">
    <property type="term" value="F:ATP hydrolysis activity"/>
    <property type="evidence" value="ECO:0007669"/>
    <property type="project" value="InterPro"/>
</dbReference>
<name>A0A7S1ND01_9EUGL</name>
<dbReference type="FunFam" id="1.10.8.60:FF:000022">
    <property type="entry name" value="Fidgetin like 1"/>
    <property type="match status" value="1"/>
</dbReference>
<reference evidence="6" key="1">
    <citation type="submission" date="2021-01" db="EMBL/GenBank/DDBJ databases">
        <authorList>
            <person name="Corre E."/>
            <person name="Pelletier E."/>
            <person name="Niang G."/>
            <person name="Scheremetjew M."/>
            <person name="Finn R."/>
            <person name="Kale V."/>
            <person name="Holt S."/>
            <person name="Cochrane G."/>
            <person name="Meng A."/>
            <person name="Brown T."/>
            <person name="Cohen L."/>
        </authorList>
    </citation>
    <scope>NUCLEOTIDE SEQUENCE</scope>
    <source>
        <strain evidence="6">NIES-381</strain>
    </source>
</reference>
<dbReference type="GO" id="GO:0005524">
    <property type="term" value="F:ATP binding"/>
    <property type="evidence" value="ECO:0007669"/>
    <property type="project" value="UniProtKB-KW"/>
</dbReference>
<evidence type="ECO:0000256" key="1">
    <source>
        <dbReference type="ARBA" id="ARBA00022741"/>
    </source>
</evidence>
<dbReference type="Pfam" id="PF09336">
    <property type="entry name" value="Vps4_C"/>
    <property type="match status" value="1"/>
</dbReference>
<sequence>MPRTDAPAPDPRQLSSLEKQREYLSIASSYLDHGLKADEGQNYAQALTLYSKGLEVLRAGLDVRAGDLLVAETMRRHLHNFGDRMCTLQVLANHPQGDAPISSSSDAPPREGHSWMSKVRSLVPQSLPKQGPSKALMHEDGQLSRLQYSLRTPSSATAKPQLGQSPIPPCTLKAGDKMAGCPPGETPHADYSAPYAKAAPKGLGKGGADTTGTLKRLQRAGADHKLLHTVLNCVVPSEDQTVSWDDIVGLDEAKQALYESVMLPLQRPDLFTGLRAPSRGILLFGPPGTGKTFLARACAQGGGATFFSISASTLTSKWVGEGEKLVKALFLIAQELQPAIIFVDEIDSLLTSRSDHETESSRRLKTEFMVQMEGLGVTCESANRVLVLGATNRPFELDDAILRRFPRRLYIALPDAATRQRLFTKLGEQCEAQLSAADSEELAQATEGYSSSDITNVCREAVMMPIRELGPAVISVPVDQLRQPTKQDFLRALLSVRPTVSEAQLHALHQWATAFGSA</sequence>
<dbReference type="InterPro" id="IPR003960">
    <property type="entry name" value="ATPase_AAA_CS"/>
</dbReference>
<dbReference type="InterPro" id="IPR003593">
    <property type="entry name" value="AAA+_ATPase"/>
</dbReference>
<dbReference type="InterPro" id="IPR015415">
    <property type="entry name" value="Spast_Vps4_C"/>
</dbReference>
<dbReference type="AlphaFoldDB" id="A0A7S1ND01"/>
<dbReference type="InterPro" id="IPR050304">
    <property type="entry name" value="MT-severing_AAA_ATPase"/>
</dbReference>
<dbReference type="SMART" id="SM00382">
    <property type="entry name" value="AAA"/>
    <property type="match status" value="1"/>
</dbReference>
<dbReference type="Gene3D" id="1.20.58.80">
    <property type="entry name" value="Phosphotransferase system, lactose/cellobiose-type IIA subunit"/>
    <property type="match status" value="1"/>
</dbReference>
<comment type="similarity">
    <text evidence="3">Belongs to the AAA ATPase family.</text>
</comment>
<protein>
    <recommendedName>
        <fullName evidence="5">AAA+ ATPase domain-containing protein</fullName>
    </recommendedName>
</protein>
<dbReference type="Pfam" id="PF00004">
    <property type="entry name" value="AAA"/>
    <property type="match status" value="1"/>
</dbReference>
<evidence type="ECO:0000256" key="2">
    <source>
        <dbReference type="ARBA" id="ARBA00022840"/>
    </source>
</evidence>
<evidence type="ECO:0000259" key="5">
    <source>
        <dbReference type="SMART" id="SM00382"/>
    </source>
</evidence>
<dbReference type="InterPro" id="IPR036181">
    <property type="entry name" value="MIT_dom_sf"/>
</dbReference>
<dbReference type="FunFam" id="3.40.50.300:FF:000093">
    <property type="entry name" value="Fidgetin-like 1"/>
    <property type="match status" value="1"/>
</dbReference>
<dbReference type="SUPFAM" id="SSF116846">
    <property type="entry name" value="MIT domain"/>
    <property type="match status" value="1"/>
</dbReference>
<dbReference type="InterPro" id="IPR027417">
    <property type="entry name" value="P-loop_NTPase"/>
</dbReference>
<dbReference type="InterPro" id="IPR041569">
    <property type="entry name" value="AAA_lid_3"/>
</dbReference>
<feature type="region of interest" description="Disordered" evidence="4">
    <location>
        <begin position="97"/>
        <end position="117"/>
    </location>
</feature>
<evidence type="ECO:0000313" key="6">
    <source>
        <dbReference type="EMBL" id="CAD9012185.1"/>
    </source>
</evidence>
<dbReference type="Pfam" id="PF17862">
    <property type="entry name" value="AAA_lid_3"/>
    <property type="match status" value="1"/>
</dbReference>
<accession>A0A7S1ND01</accession>
<evidence type="ECO:0000256" key="3">
    <source>
        <dbReference type="RuleBase" id="RU003651"/>
    </source>
</evidence>
<dbReference type="Gene3D" id="1.10.8.60">
    <property type="match status" value="1"/>
</dbReference>
<gene>
    <name evidence="6" type="ORF">EGYM00392_LOCUS23286</name>
</gene>
<organism evidence="6">
    <name type="scientific">Eutreptiella gymnastica</name>
    <dbReference type="NCBI Taxonomy" id="73025"/>
    <lineage>
        <taxon>Eukaryota</taxon>
        <taxon>Discoba</taxon>
        <taxon>Euglenozoa</taxon>
        <taxon>Euglenida</taxon>
        <taxon>Spirocuta</taxon>
        <taxon>Euglenophyceae</taxon>
        <taxon>Eutreptiales</taxon>
        <taxon>Eutreptiaceae</taxon>
        <taxon>Eutreptiella</taxon>
    </lineage>
</organism>
<dbReference type="PANTHER" id="PTHR23074:SF83">
    <property type="entry name" value="VACUOLAR PROTEIN SORTING-ASSOCIATED PROTEIN 4A"/>
    <property type="match status" value="1"/>
</dbReference>
<evidence type="ECO:0000256" key="4">
    <source>
        <dbReference type="SAM" id="MobiDB-lite"/>
    </source>
</evidence>
<keyword evidence="2 3" id="KW-0067">ATP-binding</keyword>
<keyword evidence="1 3" id="KW-0547">Nucleotide-binding</keyword>